<protein>
    <submittedName>
        <fullName evidence="1">1793_t:CDS:1</fullName>
    </submittedName>
</protein>
<accession>A0A9N9FJ19</accession>
<evidence type="ECO:0000313" key="2">
    <source>
        <dbReference type="Proteomes" id="UP000789396"/>
    </source>
</evidence>
<evidence type="ECO:0000313" key="1">
    <source>
        <dbReference type="EMBL" id="CAG8536512.1"/>
    </source>
</evidence>
<name>A0A9N9FJ19_9GLOM</name>
<sequence>EFYDLVNEYIDIFAQNDSDLERTDEIQYEIKNNAPQKIITSHIQVN</sequence>
<gene>
    <name evidence="1" type="ORF">RFULGI_LOCUS4029</name>
</gene>
<organism evidence="1 2">
    <name type="scientific">Racocetra fulgida</name>
    <dbReference type="NCBI Taxonomy" id="60492"/>
    <lineage>
        <taxon>Eukaryota</taxon>
        <taxon>Fungi</taxon>
        <taxon>Fungi incertae sedis</taxon>
        <taxon>Mucoromycota</taxon>
        <taxon>Glomeromycotina</taxon>
        <taxon>Glomeromycetes</taxon>
        <taxon>Diversisporales</taxon>
        <taxon>Gigasporaceae</taxon>
        <taxon>Racocetra</taxon>
    </lineage>
</organism>
<dbReference type="EMBL" id="CAJVPZ010003824">
    <property type="protein sequence ID" value="CAG8536512.1"/>
    <property type="molecule type" value="Genomic_DNA"/>
</dbReference>
<dbReference type="Proteomes" id="UP000789396">
    <property type="component" value="Unassembled WGS sequence"/>
</dbReference>
<proteinExistence type="predicted"/>
<comment type="caution">
    <text evidence="1">The sequence shown here is derived from an EMBL/GenBank/DDBJ whole genome shotgun (WGS) entry which is preliminary data.</text>
</comment>
<feature type="non-terminal residue" evidence="1">
    <location>
        <position position="46"/>
    </location>
</feature>
<reference evidence="1" key="1">
    <citation type="submission" date="2021-06" db="EMBL/GenBank/DDBJ databases">
        <authorList>
            <person name="Kallberg Y."/>
            <person name="Tangrot J."/>
            <person name="Rosling A."/>
        </authorList>
    </citation>
    <scope>NUCLEOTIDE SEQUENCE</scope>
    <source>
        <strain evidence="1">IN212</strain>
    </source>
</reference>
<dbReference type="AlphaFoldDB" id="A0A9N9FJ19"/>
<keyword evidence="2" id="KW-1185">Reference proteome</keyword>